<dbReference type="Pfam" id="PF01963">
    <property type="entry name" value="TraB_PrgY_gumN"/>
    <property type="match status" value="1"/>
</dbReference>
<sequence length="381" mass="42315">MDSSLSNFEMDDSGLKSGTGSENGSDKSNETIEIVGYPDTESASSGKSSEELIPSLPETVTMLTYTPTGAIVYLVGTAHFSKNSHDDVRQVIRQVRPHLVLLELCPERTSILEIDENTLQEEAKGISMAKIIQTIKQSGFVNGLIYILMLSISADTTRKIGMAPGIEFRVAYQEALRNPNCLVHLGDRPISITMRRALSRLSWFETLTLAWRLLTNKDEVTVEEIERCKNEDIIEQLLADMNGENPVLQEVFLHERDIFLTYTLQAASKLRPPISSTGDLIPEPMRIVGVVGLAHIRGIVKLWPIEQQAFVSEIMTVPPPTLASKIFNVTLKISLLGFGGYIIYKVVPVPKIVKENTTNLLQKLAESIRSSATKMFLQLTQ</sequence>
<dbReference type="InterPro" id="IPR002816">
    <property type="entry name" value="TraB/PrgY/GumN_fam"/>
</dbReference>
<evidence type="ECO:0000313" key="3">
    <source>
        <dbReference type="Proteomes" id="UP001566132"/>
    </source>
</evidence>
<dbReference type="CDD" id="cd14726">
    <property type="entry name" value="TraB_PrgY-like"/>
    <property type="match status" value="1"/>
</dbReference>
<feature type="region of interest" description="Disordered" evidence="1">
    <location>
        <begin position="1"/>
        <end position="52"/>
    </location>
</feature>
<comment type="caution">
    <text evidence="2">The sequence shown here is derived from an EMBL/GenBank/DDBJ whole genome shotgun (WGS) entry which is preliminary data.</text>
</comment>
<dbReference type="EMBL" id="JBDJPC010000009">
    <property type="protein sequence ID" value="KAL1491326.1"/>
    <property type="molecule type" value="Genomic_DNA"/>
</dbReference>
<keyword evidence="3" id="KW-1185">Reference proteome</keyword>
<accession>A0ABD1EAC4</accession>
<dbReference type="PANTHER" id="PTHR21530:SF7">
    <property type="entry name" value="TRAB DOMAIN-CONTAINING PROTEIN"/>
    <property type="match status" value="1"/>
</dbReference>
<dbReference type="InterPro" id="IPR046345">
    <property type="entry name" value="TraB_PrgY-like"/>
</dbReference>
<protein>
    <recommendedName>
        <fullName evidence="4">TraB domain-containing protein</fullName>
    </recommendedName>
</protein>
<proteinExistence type="predicted"/>
<organism evidence="2 3">
    <name type="scientific">Hypothenemus hampei</name>
    <name type="common">Coffee berry borer</name>
    <dbReference type="NCBI Taxonomy" id="57062"/>
    <lineage>
        <taxon>Eukaryota</taxon>
        <taxon>Metazoa</taxon>
        <taxon>Ecdysozoa</taxon>
        <taxon>Arthropoda</taxon>
        <taxon>Hexapoda</taxon>
        <taxon>Insecta</taxon>
        <taxon>Pterygota</taxon>
        <taxon>Neoptera</taxon>
        <taxon>Endopterygota</taxon>
        <taxon>Coleoptera</taxon>
        <taxon>Polyphaga</taxon>
        <taxon>Cucujiformia</taxon>
        <taxon>Curculionidae</taxon>
        <taxon>Scolytinae</taxon>
        <taxon>Hypothenemus</taxon>
    </lineage>
</organism>
<reference evidence="2 3" key="1">
    <citation type="submission" date="2024-05" db="EMBL/GenBank/DDBJ databases">
        <title>Genetic variation in Jamaican populations of the coffee berry borer (Hypothenemus hampei).</title>
        <authorList>
            <person name="Errbii M."/>
            <person name="Myrie A."/>
        </authorList>
    </citation>
    <scope>NUCLEOTIDE SEQUENCE [LARGE SCALE GENOMIC DNA]</scope>
    <source>
        <strain evidence="2">JA-Hopewell-2020-01-JO</strain>
        <tissue evidence="2">Whole body</tissue>
    </source>
</reference>
<dbReference type="Proteomes" id="UP001566132">
    <property type="component" value="Unassembled WGS sequence"/>
</dbReference>
<dbReference type="AlphaFoldDB" id="A0ABD1EAC4"/>
<gene>
    <name evidence="2" type="ORF">ABEB36_011938</name>
</gene>
<dbReference type="PANTHER" id="PTHR21530">
    <property type="entry name" value="PHEROMONE SHUTDOWN PROTEIN"/>
    <property type="match status" value="1"/>
</dbReference>
<evidence type="ECO:0000313" key="2">
    <source>
        <dbReference type="EMBL" id="KAL1491326.1"/>
    </source>
</evidence>
<name>A0ABD1EAC4_HYPHA</name>
<evidence type="ECO:0008006" key="4">
    <source>
        <dbReference type="Google" id="ProtNLM"/>
    </source>
</evidence>
<evidence type="ECO:0000256" key="1">
    <source>
        <dbReference type="SAM" id="MobiDB-lite"/>
    </source>
</evidence>